<proteinExistence type="predicted"/>
<dbReference type="InterPro" id="IPR001296">
    <property type="entry name" value="Glyco_trans_1"/>
</dbReference>
<organism evidence="2 3">
    <name type="scientific">Phreatobacter oligotrophus</name>
    <dbReference type="NCBI Taxonomy" id="1122261"/>
    <lineage>
        <taxon>Bacteria</taxon>
        <taxon>Pseudomonadati</taxon>
        <taxon>Pseudomonadota</taxon>
        <taxon>Alphaproteobacteria</taxon>
        <taxon>Hyphomicrobiales</taxon>
        <taxon>Phreatobacteraceae</taxon>
        <taxon>Phreatobacter</taxon>
    </lineage>
</organism>
<dbReference type="Proteomes" id="UP000241808">
    <property type="component" value="Unassembled WGS sequence"/>
</dbReference>
<sequence length="419" mass="44139">MAGARPTVRIVAWDGSHNAFGRAHTLADIAARFATPSLVAPLFGIGGPGLWPPLAGQVGHPLRLLPGRPLAPFLAGLARDVADAGPVDVVHVSKPRLPSLLLGMMTALAHGARLIIDVDDDELAFVGGNEPLTWDEAVAESGVHAGASWPHDRVWTCFAPTLVPLADAVTVANVALLERLGGTLIRHARDETRQPPDLAQRLATRRGLGLRGDDVVLAFVGTPRAHKGLGDVVAALDRAGDPRLVLVVAGDIRDAATATALRARRGRVQLLPDQPFSRVADLVAMADAVPLLQRPEFRVSVAQIPAKLTDAMAARVPVLATEVPPLRDIHAAGALVPVTGEGALDAALAKLLGDRQAFAGTVQRAGELFAREFSLAANADCLAAVYRGPIHADRRQAMREVLLRIHRHAGVAPPGWLGR</sequence>
<gene>
    <name evidence="2" type="ORF">C8P69_105163</name>
</gene>
<dbReference type="SUPFAM" id="SSF53756">
    <property type="entry name" value="UDP-Glycosyltransferase/glycogen phosphorylase"/>
    <property type="match status" value="1"/>
</dbReference>
<dbReference type="GO" id="GO:0016757">
    <property type="term" value="F:glycosyltransferase activity"/>
    <property type="evidence" value="ECO:0007669"/>
    <property type="project" value="InterPro"/>
</dbReference>
<name>A0A2T4Z2N5_9HYPH</name>
<reference evidence="2 3" key="1">
    <citation type="submission" date="2018-04" db="EMBL/GenBank/DDBJ databases">
        <title>Genomic Encyclopedia of Archaeal and Bacterial Type Strains, Phase II (KMG-II): from individual species to whole genera.</title>
        <authorList>
            <person name="Goeker M."/>
        </authorList>
    </citation>
    <scope>NUCLEOTIDE SEQUENCE [LARGE SCALE GENOMIC DNA]</scope>
    <source>
        <strain evidence="2 3">DSM 25521</strain>
    </source>
</reference>
<evidence type="ECO:0000313" key="3">
    <source>
        <dbReference type="Proteomes" id="UP000241808"/>
    </source>
</evidence>
<keyword evidence="3" id="KW-1185">Reference proteome</keyword>
<dbReference type="Pfam" id="PF00534">
    <property type="entry name" value="Glycos_transf_1"/>
    <property type="match status" value="1"/>
</dbReference>
<feature type="domain" description="Glycosyl transferase family 1" evidence="1">
    <location>
        <begin position="204"/>
        <end position="355"/>
    </location>
</feature>
<evidence type="ECO:0000259" key="1">
    <source>
        <dbReference type="Pfam" id="PF00534"/>
    </source>
</evidence>
<dbReference type="EMBL" id="PZZL01000005">
    <property type="protein sequence ID" value="PTM55013.1"/>
    <property type="molecule type" value="Genomic_DNA"/>
</dbReference>
<dbReference type="RefSeq" id="WP_108177837.1">
    <property type="nucleotide sequence ID" value="NZ_PZZL01000005.1"/>
</dbReference>
<dbReference type="OrthoDB" id="9769600at2"/>
<keyword evidence="2" id="KW-0808">Transferase</keyword>
<dbReference type="AlphaFoldDB" id="A0A2T4Z2N5"/>
<evidence type="ECO:0000313" key="2">
    <source>
        <dbReference type="EMBL" id="PTM55013.1"/>
    </source>
</evidence>
<comment type="caution">
    <text evidence="2">The sequence shown here is derived from an EMBL/GenBank/DDBJ whole genome shotgun (WGS) entry which is preliminary data.</text>
</comment>
<dbReference type="Gene3D" id="3.40.50.2000">
    <property type="entry name" value="Glycogen Phosphorylase B"/>
    <property type="match status" value="1"/>
</dbReference>
<protein>
    <submittedName>
        <fullName evidence="2">Glycosyltransferase involved in cell wall biosynthesis</fullName>
    </submittedName>
</protein>
<accession>A0A2T4Z2N5</accession>